<evidence type="ECO:0000313" key="2">
    <source>
        <dbReference type="Proteomes" id="UP001556709"/>
    </source>
</evidence>
<proteinExistence type="predicted"/>
<dbReference type="Proteomes" id="UP001556709">
    <property type="component" value="Unassembled WGS sequence"/>
</dbReference>
<protein>
    <recommendedName>
        <fullName evidence="3">CdiI immunity protein domain-containing protein</fullName>
    </recommendedName>
</protein>
<dbReference type="RefSeq" id="WP_367958368.1">
    <property type="nucleotide sequence ID" value="NZ_JBAKFK010000001.1"/>
</dbReference>
<evidence type="ECO:0008006" key="3">
    <source>
        <dbReference type="Google" id="ProtNLM"/>
    </source>
</evidence>
<accession>A0ABV3TAH4</accession>
<dbReference type="EMBL" id="JBAKFM010000001">
    <property type="protein sequence ID" value="MEX0468128.1"/>
    <property type="molecule type" value="Genomic_DNA"/>
</dbReference>
<comment type="caution">
    <text evidence="1">The sequence shown here is derived from an EMBL/GenBank/DDBJ whole genome shotgun (WGS) entry which is preliminary data.</text>
</comment>
<keyword evidence="2" id="KW-1185">Reference proteome</keyword>
<reference evidence="1 2" key="1">
    <citation type="submission" date="2024-02" db="EMBL/GenBank/DDBJ databases">
        <title>New especies of Spiribacter isolated from saline water.</title>
        <authorList>
            <person name="Leon M.J."/>
            <person name="De La Haba R."/>
            <person name="Sanchez-Porro C."/>
            <person name="Ventosa A."/>
        </authorList>
    </citation>
    <scope>NUCLEOTIDE SEQUENCE [LARGE SCALE GENOMIC DNA]</scope>
    <source>
        <strain evidence="2">ag22IC6-390</strain>
    </source>
</reference>
<organism evidence="1 2">
    <name type="scientific">Spiribacter pallidus</name>
    <dbReference type="NCBI Taxonomy" id="1987936"/>
    <lineage>
        <taxon>Bacteria</taxon>
        <taxon>Pseudomonadati</taxon>
        <taxon>Pseudomonadota</taxon>
        <taxon>Gammaproteobacteria</taxon>
        <taxon>Chromatiales</taxon>
        <taxon>Ectothiorhodospiraceae</taxon>
        <taxon>Spiribacter</taxon>
    </lineage>
</organism>
<sequence>MEPAVGLTKTLIDYLIKEHDKMAFEWPKIHKYEENFENEIRDIVKEQVLSYYGKDVVADLTSEQIEEIRDFSENRLNPYSVLVVGFSELIAEWEDQEYN</sequence>
<gene>
    <name evidence="1" type="ORF">V6X73_00030</name>
</gene>
<name>A0ABV3TAH4_9GAMM</name>
<evidence type="ECO:0000313" key="1">
    <source>
        <dbReference type="EMBL" id="MEX0468128.1"/>
    </source>
</evidence>